<keyword evidence="5 8" id="KW-0812">Transmembrane</keyword>
<keyword evidence="4" id="KW-1003">Cell membrane</keyword>
<evidence type="ECO:0000256" key="4">
    <source>
        <dbReference type="ARBA" id="ARBA00022475"/>
    </source>
</evidence>
<proteinExistence type="inferred from homology"/>
<evidence type="ECO:0000256" key="3">
    <source>
        <dbReference type="ARBA" id="ARBA00022448"/>
    </source>
</evidence>
<evidence type="ECO:0000256" key="5">
    <source>
        <dbReference type="ARBA" id="ARBA00022692"/>
    </source>
</evidence>
<feature type="transmembrane region" description="Helical" evidence="8">
    <location>
        <begin position="123"/>
        <end position="145"/>
    </location>
</feature>
<evidence type="ECO:0000313" key="10">
    <source>
        <dbReference type="Proteomes" id="UP001595528"/>
    </source>
</evidence>
<evidence type="ECO:0000256" key="6">
    <source>
        <dbReference type="ARBA" id="ARBA00022989"/>
    </source>
</evidence>
<comment type="similarity">
    <text evidence="2">Belongs to the auxin efflux carrier (TC 2.A.69) family.</text>
</comment>
<dbReference type="Pfam" id="PF03547">
    <property type="entry name" value="Mem_trans"/>
    <property type="match status" value="1"/>
</dbReference>
<protein>
    <submittedName>
        <fullName evidence="9">AEC family transporter</fullName>
    </submittedName>
</protein>
<comment type="subcellular location">
    <subcellularLocation>
        <location evidence="1">Cell membrane</location>
        <topology evidence="1">Multi-pass membrane protein</topology>
    </subcellularLocation>
</comment>
<reference evidence="10" key="1">
    <citation type="journal article" date="2019" name="Int. J. Syst. Evol. Microbiol.">
        <title>The Global Catalogue of Microorganisms (GCM) 10K type strain sequencing project: providing services to taxonomists for standard genome sequencing and annotation.</title>
        <authorList>
            <consortium name="The Broad Institute Genomics Platform"/>
            <consortium name="The Broad Institute Genome Sequencing Center for Infectious Disease"/>
            <person name="Wu L."/>
            <person name="Ma J."/>
        </authorList>
    </citation>
    <scope>NUCLEOTIDE SEQUENCE [LARGE SCALE GENOMIC DNA]</scope>
    <source>
        <strain evidence="10">KCTC 42964</strain>
    </source>
</reference>
<organism evidence="9 10">
    <name type="scientific">Marinibaculum pumilum</name>
    <dbReference type="NCBI Taxonomy" id="1766165"/>
    <lineage>
        <taxon>Bacteria</taxon>
        <taxon>Pseudomonadati</taxon>
        <taxon>Pseudomonadota</taxon>
        <taxon>Alphaproteobacteria</taxon>
        <taxon>Rhodospirillales</taxon>
        <taxon>Rhodospirillaceae</taxon>
        <taxon>Marinibaculum</taxon>
    </lineage>
</organism>
<comment type="caution">
    <text evidence="9">The sequence shown here is derived from an EMBL/GenBank/DDBJ whole genome shotgun (WGS) entry which is preliminary data.</text>
</comment>
<name>A0ABV7L9S7_9PROT</name>
<evidence type="ECO:0000256" key="7">
    <source>
        <dbReference type="ARBA" id="ARBA00023136"/>
    </source>
</evidence>
<gene>
    <name evidence="9" type="ORF">ACFOGJ_29630</name>
</gene>
<accession>A0ABV7L9S7</accession>
<evidence type="ECO:0000256" key="1">
    <source>
        <dbReference type="ARBA" id="ARBA00004651"/>
    </source>
</evidence>
<sequence>MTIAAFVLPVFGVILAGWLAGAVGYLPRSLSGPLVQFAYNVAMPALIFLAIARESFDQLLDWGFIAAYGGGSLLVFAGVAIAARLVGGRDAGAAALLGALAAMTNTGFVALPILQAMYGEKGILPAAIASVFIAVVLFPVCVILLERAAHDGAARQQGTDGAGLLRRVLLNPLMVSTVAGIAWSLSGIALPAWLAGFTGIFAAAMTPCALFAIGLGLTLDVLRGEWRPAALLTVMKLVLTPVPVLLLAHLLGLDAFQTVAAVVCAAVPTAKTAYILAGEYRREEGLTGATVSLSTLASVGSLLAWLYLLT</sequence>
<dbReference type="RefSeq" id="WP_379906922.1">
    <property type="nucleotide sequence ID" value="NZ_JBHRTR010000054.1"/>
</dbReference>
<keyword evidence="6 8" id="KW-1133">Transmembrane helix</keyword>
<evidence type="ECO:0000313" key="9">
    <source>
        <dbReference type="EMBL" id="MFC3231446.1"/>
    </source>
</evidence>
<evidence type="ECO:0000256" key="2">
    <source>
        <dbReference type="ARBA" id="ARBA00010145"/>
    </source>
</evidence>
<feature type="transmembrane region" description="Helical" evidence="8">
    <location>
        <begin position="200"/>
        <end position="222"/>
    </location>
</feature>
<dbReference type="PANTHER" id="PTHR36838">
    <property type="entry name" value="AUXIN EFFLUX CARRIER FAMILY PROTEIN"/>
    <property type="match status" value="1"/>
</dbReference>
<keyword evidence="7 8" id="KW-0472">Membrane</keyword>
<feature type="transmembrane region" description="Helical" evidence="8">
    <location>
        <begin position="256"/>
        <end position="277"/>
    </location>
</feature>
<feature type="transmembrane region" description="Helical" evidence="8">
    <location>
        <begin position="229"/>
        <end position="250"/>
    </location>
</feature>
<dbReference type="InterPro" id="IPR004776">
    <property type="entry name" value="Mem_transp_PIN-like"/>
</dbReference>
<dbReference type="PANTHER" id="PTHR36838:SF3">
    <property type="entry name" value="TRANSPORTER AUXIN EFFLUX CARRIER EC FAMILY"/>
    <property type="match status" value="1"/>
</dbReference>
<feature type="transmembrane region" description="Helical" evidence="8">
    <location>
        <begin position="173"/>
        <end position="194"/>
    </location>
</feature>
<feature type="transmembrane region" description="Helical" evidence="8">
    <location>
        <begin position="95"/>
        <end position="117"/>
    </location>
</feature>
<keyword evidence="10" id="KW-1185">Reference proteome</keyword>
<feature type="transmembrane region" description="Helical" evidence="8">
    <location>
        <begin position="289"/>
        <end position="308"/>
    </location>
</feature>
<dbReference type="Gene3D" id="1.20.1530.20">
    <property type="match status" value="1"/>
</dbReference>
<feature type="transmembrane region" description="Helical" evidence="8">
    <location>
        <begin position="6"/>
        <end position="25"/>
    </location>
</feature>
<feature type="transmembrane region" description="Helical" evidence="8">
    <location>
        <begin position="37"/>
        <end position="56"/>
    </location>
</feature>
<keyword evidence="3" id="KW-0813">Transport</keyword>
<feature type="transmembrane region" description="Helical" evidence="8">
    <location>
        <begin position="62"/>
        <end position="83"/>
    </location>
</feature>
<dbReference type="Proteomes" id="UP001595528">
    <property type="component" value="Unassembled WGS sequence"/>
</dbReference>
<evidence type="ECO:0000256" key="8">
    <source>
        <dbReference type="SAM" id="Phobius"/>
    </source>
</evidence>
<dbReference type="InterPro" id="IPR038770">
    <property type="entry name" value="Na+/solute_symporter_sf"/>
</dbReference>
<dbReference type="EMBL" id="JBHRTR010000054">
    <property type="protein sequence ID" value="MFC3231446.1"/>
    <property type="molecule type" value="Genomic_DNA"/>
</dbReference>